<dbReference type="Gene3D" id="1.10.510.10">
    <property type="entry name" value="Transferase(Phosphotransferase) domain 1"/>
    <property type="match status" value="1"/>
</dbReference>
<evidence type="ECO:0000256" key="11">
    <source>
        <dbReference type="ARBA" id="ARBA00039551"/>
    </source>
</evidence>
<evidence type="ECO:0000313" key="16">
    <source>
        <dbReference type="Proteomes" id="UP000504632"/>
    </source>
</evidence>
<keyword evidence="6" id="KW-0808">Transferase</keyword>
<dbReference type="GO" id="GO:0005634">
    <property type="term" value="C:nucleus"/>
    <property type="evidence" value="ECO:0007669"/>
    <property type="project" value="UniProtKB-ARBA"/>
</dbReference>
<dbReference type="InterPro" id="IPR000719">
    <property type="entry name" value="Prot_kinase_dom"/>
</dbReference>
<dbReference type="InterPro" id="IPR050117">
    <property type="entry name" value="MAPK"/>
</dbReference>
<keyword evidence="8 17" id="KW-0418">Kinase</keyword>
<evidence type="ECO:0000256" key="14">
    <source>
        <dbReference type="PROSITE-ProRule" id="PRU10141"/>
    </source>
</evidence>
<dbReference type="OrthoDB" id="8806754at2759"/>
<dbReference type="EC" id="2.7.11.24" evidence="3"/>
<evidence type="ECO:0000256" key="12">
    <source>
        <dbReference type="ARBA" id="ARBA00047592"/>
    </source>
</evidence>
<evidence type="ECO:0000256" key="4">
    <source>
        <dbReference type="ARBA" id="ARBA00022527"/>
    </source>
</evidence>
<evidence type="ECO:0000313" key="17">
    <source>
        <dbReference type="RefSeq" id="XP_030649267.1"/>
    </source>
</evidence>
<dbReference type="PROSITE" id="PS00107">
    <property type="entry name" value="PROTEIN_KINASE_ATP"/>
    <property type="match status" value="1"/>
</dbReference>
<dbReference type="PROSITE" id="PS50011">
    <property type="entry name" value="PROTEIN_KINASE_DOM"/>
    <property type="match status" value="1"/>
</dbReference>
<evidence type="ECO:0000256" key="3">
    <source>
        <dbReference type="ARBA" id="ARBA00012411"/>
    </source>
</evidence>
<keyword evidence="9 14" id="KW-0067">ATP-binding</keyword>
<gene>
    <name evidence="17" type="primary">mapk6</name>
</gene>
<dbReference type="RefSeq" id="XP_030649267.1">
    <property type="nucleotide sequence ID" value="XM_030793407.1"/>
</dbReference>
<sequence>MAEKFESLMNIHGFDLGPRYMDLKPLGYGGNGLVFSAVDTDCDKRVAVKKIILTDPQSVKHALREIKIIRRLDHDNIVKVFETLGPCGRRLTEDVTSLTEVNSVYIVQEYMETDLCKLLEQGLLSEGHARLFMYQLLRGLKYIHSANVLHRDLKPANLFVNTEDLVLRIGDFGLARIMDPHYSHKGHLSEGLVTKWYRSPRLLLSPNNYTKAIDMWAAGCIFAEMLTGKTLFAGAHELEQMQLILESIPVIHEEDRLELQSVIPVFIKNDMSEPQTPLAKLLPGVSAEALDFLEKILTFNPMDRLTAEEALAHPYMSDYSFPLDEPISSHPFHIEDEVDDILLMDESHSHVYNWDRYHDSQFSDQDWHLHSTHEAEEVQRDPRAMSDFTDEEEVQVDPRKYMDGDREKFLDDPSFDTMFPPERSWQYEDHHENKYCDLECNHTCNYKAVSPSYLDNLVWRDSEVNHYYEPKLIIDLSNWKEQQSKEKADKKGVKTKCEKNGLVKAQIALQEASQNQAEKDWEQEKNQNQGFDFDSFIASTIKLSLQPEPCEVGLLNELNSSVSQMESRNSMSKSISQEKEEKCLVNLAQLGGRAPNPWESFTGYVGVPGEESCLIDEACWDARKDDGLQTRETIYTSYLDRLFSKREEAVEVLEPESAEVKSAEDGFLPRNGEIVFNVQLESLALPGVDGAADLPLKSLQATLTPSAVKCSPQIAHKTYSSIFKHLN</sequence>
<comment type="catalytic activity">
    <reaction evidence="12">
        <text>L-threonyl-[protein] + ATP = O-phospho-L-threonyl-[protein] + ADP + H(+)</text>
        <dbReference type="Rhea" id="RHEA:46608"/>
        <dbReference type="Rhea" id="RHEA-COMP:11060"/>
        <dbReference type="Rhea" id="RHEA-COMP:11605"/>
        <dbReference type="ChEBI" id="CHEBI:15378"/>
        <dbReference type="ChEBI" id="CHEBI:30013"/>
        <dbReference type="ChEBI" id="CHEBI:30616"/>
        <dbReference type="ChEBI" id="CHEBI:61977"/>
        <dbReference type="ChEBI" id="CHEBI:456216"/>
        <dbReference type="EC" id="2.7.11.24"/>
    </reaction>
</comment>
<dbReference type="GO" id="GO:0005737">
    <property type="term" value="C:cytoplasm"/>
    <property type="evidence" value="ECO:0007669"/>
    <property type="project" value="UniProtKB-ARBA"/>
</dbReference>
<evidence type="ECO:0000256" key="2">
    <source>
        <dbReference type="ARBA" id="ARBA00008832"/>
    </source>
</evidence>
<evidence type="ECO:0000256" key="6">
    <source>
        <dbReference type="ARBA" id="ARBA00022679"/>
    </source>
</evidence>
<evidence type="ECO:0000256" key="5">
    <source>
        <dbReference type="ARBA" id="ARBA00022553"/>
    </source>
</evidence>
<dbReference type="InterPro" id="IPR011009">
    <property type="entry name" value="Kinase-like_dom_sf"/>
</dbReference>
<dbReference type="AlphaFoldDB" id="A0A6J2WYM8"/>
<evidence type="ECO:0000256" key="8">
    <source>
        <dbReference type="ARBA" id="ARBA00022777"/>
    </source>
</evidence>
<dbReference type="FunFam" id="1.10.510.10:FF:000136">
    <property type="entry name" value="mitogen-activated protein kinase 6"/>
    <property type="match status" value="1"/>
</dbReference>
<keyword evidence="7 14" id="KW-0547">Nucleotide-binding</keyword>
<evidence type="ECO:0000256" key="10">
    <source>
        <dbReference type="ARBA" id="ARBA00023306"/>
    </source>
</evidence>
<dbReference type="PROSITE" id="PS00108">
    <property type="entry name" value="PROTEIN_KINASE_ST"/>
    <property type="match status" value="1"/>
</dbReference>
<keyword evidence="5" id="KW-0597">Phosphoprotein</keyword>
<dbReference type="FunCoup" id="A0A6J2WYM8">
    <property type="interactions" value="1190"/>
</dbReference>
<evidence type="ECO:0000259" key="15">
    <source>
        <dbReference type="PROSITE" id="PS50011"/>
    </source>
</evidence>
<organism evidence="16 17">
    <name type="scientific">Chanos chanos</name>
    <name type="common">Milkfish</name>
    <name type="synonym">Mugil chanos</name>
    <dbReference type="NCBI Taxonomy" id="29144"/>
    <lineage>
        <taxon>Eukaryota</taxon>
        <taxon>Metazoa</taxon>
        <taxon>Chordata</taxon>
        <taxon>Craniata</taxon>
        <taxon>Vertebrata</taxon>
        <taxon>Euteleostomi</taxon>
        <taxon>Actinopterygii</taxon>
        <taxon>Neopterygii</taxon>
        <taxon>Teleostei</taxon>
        <taxon>Ostariophysi</taxon>
        <taxon>Gonorynchiformes</taxon>
        <taxon>Chanidae</taxon>
        <taxon>Chanos</taxon>
    </lineage>
</organism>
<dbReference type="CTD" id="5597"/>
<dbReference type="FunFam" id="3.30.200.20:FF:000223">
    <property type="entry name" value="Mitogen-activated protein kinase 6"/>
    <property type="match status" value="1"/>
</dbReference>
<accession>A0A6J2WYM8</accession>
<dbReference type="Gene3D" id="3.30.200.20">
    <property type="entry name" value="Phosphorylase Kinase, domain 1"/>
    <property type="match status" value="1"/>
</dbReference>
<protein>
    <recommendedName>
        <fullName evidence="11">Mitogen-activated protein kinase 6</fullName>
        <ecNumber evidence="3">2.7.11.24</ecNumber>
    </recommendedName>
</protein>
<dbReference type="SMART" id="SM00220">
    <property type="entry name" value="S_TKc"/>
    <property type="match status" value="1"/>
</dbReference>
<comment type="cofactor">
    <cofactor evidence="1">
        <name>Mg(2+)</name>
        <dbReference type="ChEBI" id="CHEBI:18420"/>
    </cofactor>
</comment>
<reference evidence="17" key="1">
    <citation type="submission" date="2025-08" db="UniProtKB">
        <authorList>
            <consortium name="RefSeq"/>
        </authorList>
    </citation>
    <scope>IDENTIFICATION</scope>
</reference>
<comment type="catalytic activity">
    <reaction evidence="13">
        <text>L-seryl-[protein] + ATP = O-phospho-L-seryl-[protein] + ADP + H(+)</text>
        <dbReference type="Rhea" id="RHEA:17989"/>
        <dbReference type="Rhea" id="RHEA-COMP:9863"/>
        <dbReference type="Rhea" id="RHEA-COMP:11604"/>
        <dbReference type="ChEBI" id="CHEBI:15378"/>
        <dbReference type="ChEBI" id="CHEBI:29999"/>
        <dbReference type="ChEBI" id="CHEBI:30616"/>
        <dbReference type="ChEBI" id="CHEBI:83421"/>
        <dbReference type="ChEBI" id="CHEBI:456216"/>
        <dbReference type="EC" id="2.7.11.24"/>
    </reaction>
</comment>
<name>A0A6J2WYM8_CHACN</name>
<evidence type="ECO:0000256" key="7">
    <source>
        <dbReference type="ARBA" id="ARBA00022741"/>
    </source>
</evidence>
<dbReference type="InterPro" id="IPR008271">
    <property type="entry name" value="Ser/Thr_kinase_AS"/>
</dbReference>
<dbReference type="GeneID" id="115829324"/>
<dbReference type="CDD" id="cd07854">
    <property type="entry name" value="STKc_MAPK4_6"/>
    <property type="match status" value="1"/>
</dbReference>
<comment type="similarity">
    <text evidence="2">Belongs to the protein kinase superfamily. CMGC Ser/Thr protein kinase family. MAP kinase subfamily.</text>
</comment>
<dbReference type="InParanoid" id="A0A6J2WYM8"/>
<evidence type="ECO:0000256" key="13">
    <source>
        <dbReference type="ARBA" id="ARBA00048312"/>
    </source>
</evidence>
<dbReference type="Pfam" id="PF00069">
    <property type="entry name" value="Pkinase"/>
    <property type="match status" value="1"/>
</dbReference>
<evidence type="ECO:0000256" key="9">
    <source>
        <dbReference type="ARBA" id="ARBA00022840"/>
    </source>
</evidence>
<feature type="binding site" evidence="14">
    <location>
        <position position="50"/>
    </location>
    <ligand>
        <name>ATP</name>
        <dbReference type="ChEBI" id="CHEBI:30616"/>
    </ligand>
</feature>
<dbReference type="PRINTS" id="PR01771">
    <property type="entry name" value="ERK3ERK4MAPK"/>
</dbReference>
<dbReference type="InterPro" id="IPR017441">
    <property type="entry name" value="Protein_kinase_ATP_BS"/>
</dbReference>
<dbReference type="InterPro" id="IPR008350">
    <property type="entry name" value="MAPK_ERK3/4"/>
</dbReference>
<dbReference type="SUPFAM" id="SSF56112">
    <property type="entry name" value="Protein kinase-like (PK-like)"/>
    <property type="match status" value="1"/>
</dbReference>
<dbReference type="GO" id="GO:0004707">
    <property type="term" value="F:MAP kinase activity"/>
    <property type="evidence" value="ECO:0007669"/>
    <property type="project" value="UniProtKB-EC"/>
</dbReference>
<dbReference type="PANTHER" id="PTHR24055">
    <property type="entry name" value="MITOGEN-ACTIVATED PROTEIN KINASE"/>
    <property type="match status" value="1"/>
</dbReference>
<proteinExistence type="inferred from homology"/>
<dbReference type="GO" id="GO:0005524">
    <property type="term" value="F:ATP binding"/>
    <property type="evidence" value="ECO:0007669"/>
    <property type="project" value="UniProtKB-UniRule"/>
</dbReference>
<keyword evidence="16" id="KW-1185">Reference proteome</keyword>
<evidence type="ECO:0000256" key="1">
    <source>
        <dbReference type="ARBA" id="ARBA00001946"/>
    </source>
</evidence>
<feature type="domain" description="Protein kinase" evidence="15">
    <location>
        <begin position="20"/>
        <end position="316"/>
    </location>
</feature>
<dbReference type="Proteomes" id="UP000504632">
    <property type="component" value="Chromosome 2"/>
</dbReference>
<keyword evidence="4" id="KW-0723">Serine/threonine-protein kinase</keyword>
<keyword evidence="10" id="KW-0131">Cell cycle</keyword>